<sequence>MPPNDDLLVYNPANLDDDQEYEDVERIVSHLMIQQVKMQRKKKRVIASMDELEALEIRARYETMREFHRKVRIGDTVTLILFAIIFILLMSLLLELANPFILKYIESHDTQTKIFTTFYCITVFTLLAAGLFIKDQYRIKNELESNEMDPCNDEMEYAYDLEKIEQLKWKIKDSEGDKSILKKAVIILLCSRILMFIQPYLPTIFG</sequence>
<keyword evidence="1" id="KW-0472">Membrane</keyword>
<keyword evidence="1" id="KW-1133">Transmembrane helix</keyword>
<gene>
    <name evidence="2" type="primary">Cnig_chr_III.g11330</name>
    <name evidence="2" type="ORF">B9Z55_011330</name>
</gene>
<evidence type="ECO:0000256" key="1">
    <source>
        <dbReference type="SAM" id="Phobius"/>
    </source>
</evidence>
<protein>
    <submittedName>
        <fullName evidence="2">Uncharacterized protein</fullName>
    </submittedName>
</protein>
<organism evidence="2 3">
    <name type="scientific">Caenorhabditis nigoni</name>
    <dbReference type="NCBI Taxonomy" id="1611254"/>
    <lineage>
        <taxon>Eukaryota</taxon>
        <taxon>Metazoa</taxon>
        <taxon>Ecdysozoa</taxon>
        <taxon>Nematoda</taxon>
        <taxon>Chromadorea</taxon>
        <taxon>Rhabditida</taxon>
        <taxon>Rhabditina</taxon>
        <taxon>Rhabditomorpha</taxon>
        <taxon>Rhabditoidea</taxon>
        <taxon>Rhabditidae</taxon>
        <taxon>Peloderinae</taxon>
        <taxon>Caenorhabditis</taxon>
    </lineage>
</organism>
<evidence type="ECO:0000313" key="2">
    <source>
        <dbReference type="EMBL" id="PIC39736.1"/>
    </source>
</evidence>
<feature type="transmembrane region" description="Helical" evidence="1">
    <location>
        <begin position="73"/>
        <end position="94"/>
    </location>
</feature>
<feature type="transmembrane region" description="Helical" evidence="1">
    <location>
        <begin position="114"/>
        <end position="133"/>
    </location>
</feature>
<dbReference type="OrthoDB" id="10351178at2759"/>
<evidence type="ECO:0000313" key="3">
    <source>
        <dbReference type="Proteomes" id="UP000230233"/>
    </source>
</evidence>
<keyword evidence="3" id="KW-1185">Reference proteome</keyword>
<name>A0A2G5UKI9_9PELO</name>
<dbReference type="Proteomes" id="UP000230233">
    <property type="component" value="Chromosome III"/>
</dbReference>
<keyword evidence="1" id="KW-0812">Transmembrane</keyword>
<dbReference type="EMBL" id="PDUG01000003">
    <property type="protein sequence ID" value="PIC39736.1"/>
    <property type="molecule type" value="Genomic_DNA"/>
</dbReference>
<dbReference type="AlphaFoldDB" id="A0A2G5UKI9"/>
<reference evidence="3" key="1">
    <citation type="submission" date="2017-10" db="EMBL/GenBank/DDBJ databases">
        <title>Rapid genome shrinkage in a self-fertile nematode reveals novel sperm competition proteins.</title>
        <authorList>
            <person name="Yin D."/>
            <person name="Schwarz E.M."/>
            <person name="Thomas C.G."/>
            <person name="Felde R.L."/>
            <person name="Korf I.F."/>
            <person name="Cutter A.D."/>
            <person name="Schartner C.M."/>
            <person name="Ralston E.J."/>
            <person name="Meyer B.J."/>
            <person name="Haag E.S."/>
        </authorList>
    </citation>
    <scope>NUCLEOTIDE SEQUENCE [LARGE SCALE GENOMIC DNA]</scope>
    <source>
        <strain evidence="3">JU1422</strain>
    </source>
</reference>
<proteinExistence type="predicted"/>
<comment type="caution">
    <text evidence="2">The sequence shown here is derived from an EMBL/GenBank/DDBJ whole genome shotgun (WGS) entry which is preliminary data.</text>
</comment>
<accession>A0A2G5UKI9</accession>